<keyword evidence="6" id="KW-0175">Coiled coil</keyword>
<dbReference type="InterPro" id="IPR003340">
    <property type="entry name" value="B3_DNA-bd"/>
</dbReference>
<name>A0A251UAC8_HELAN</name>
<dbReference type="STRING" id="4232.A0A251UAC8"/>
<proteinExistence type="predicted"/>
<evidence type="ECO:0000256" key="4">
    <source>
        <dbReference type="ARBA" id="ARBA00023163"/>
    </source>
</evidence>
<evidence type="ECO:0000256" key="2">
    <source>
        <dbReference type="ARBA" id="ARBA00023015"/>
    </source>
</evidence>
<dbReference type="GO" id="GO:0003677">
    <property type="term" value="F:DNA binding"/>
    <property type="evidence" value="ECO:0007669"/>
    <property type="project" value="UniProtKB-KW"/>
</dbReference>
<sequence>MFNCSYIDIVYILLLHSIEFTVYGFHQQVLSDAPGPSSSLQKRKSLTKSSKAQVLSSPAMSRAKEIQSSLGNEFPSCIKVMLSSQVTSGFCTGLPAHFCKSFLSKEDVIFVLEDESGKKSEVKYIAQRHILSAGWNNFAVTHKLEQGDVLLFHLVEKTKFKVYILKDDYSNEADVAVSLLNLEAHSEHVTPATPTHKTKKNKHPESLQNKVKRPRKSPTLSISEPPSGHHIEHLGNSSQEVQECSRPSKLRLSFEEVKCFEDFRILVNGNSIDHELTDDERMDYYKLCLYKNEFLHPEAVYEKFAAGLIGQTLMIANEIKTSNLTTSKEEFEKWDGYLKSLEGFDMKVDFLRDMIRTLVRLVFESKGAPDIKQYAEASNKYKLVKDKLKILSEKRKELEERAKEIEGISGMLKAKIEKYEQKLKEEVDVPW</sequence>
<accession>A0A251UAC8</accession>
<dbReference type="EMBL" id="CM007896">
    <property type="protein sequence ID" value="OTG20300.1"/>
    <property type="molecule type" value="Genomic_DNA"/>
</dbReference>
<evidence type="ECO:0000259" key="8">
    <source>
        <dbReference type="PROSITE" id="PS50863"/>
    </source>
</evidence>
<evidence type="ECO:0000256" key="1">
    <source>
        <dbReference type="ARBA" id="ARBA00004123"/>
    </source>
</evidence>
<dbReference type="Pfam" id="PF02362">
    <property type="entry name" value="B3"/>
    <property type="match status" value="1"/>
</dbReference>
<dbReference type="InterPro" id="IPR015300">
    <property type="entry name" value="DNA-bd_pseudobarrel_sf"/>
</dbReference>
<feature type="region of interest" description="Disordered" evidence="7">
    <location>
        <begin position="187"/>
        <end position="242"/>
    </location>
</feature>
<protein>
    <submittedName>
        <fullName evidence="10">Putative DNA-binding pseudobarrel domain-containing protein</fullName>
    </submittedName>
    <submittedName>
        <fullName evidence="9">Transcription factor B3-Domain family</fullName>
    </submittedName>
</protein>
<dbReference type="InterPro" id="IPR044837">
    <property type="entry name" value="REM16-like"/>
</dbReference>
<dbReference type="SUPFAM" id="SSF101936">
    <property type="entry name" value="DNA-binding pseudobarrel domain"/>
    <property type="match status" value="1"/>
</dbReference>
<dbReference type="PANTHER" id="PTHR31391">
    <property type="entry name" value="B3 DOMAIN-CONTAINING PROTEIN OS11G0197600-RELATED"/>
    <property type="match status" value="1"/>
</dbReference>
<gene>
    <name evidence="10" type="ORF">HannXRQ_Chr07g0191551</name>
    <name evidence="9" type="ORF">HanXRQr2_Chr09g0398451</name>
</gene>
<dbReference type="CDD" id="cd10017">
    <property type="entry name" value="B3_DNA"/>
    <property type="match status" value="1"/>
</dbReference>
<evidence type="ECO:0000256" key="6">
    <source>
        <dbReference type="SAM" id="Coils"/>
    </source>
</evidence>
<dbReference type="AlphaFoldDB" id="A0A251UAC8"/>
<dbReference type="Proteomes" id="UP000215914">
    <property type="component" value="Chromosome 7"/>
</dbReference>
<dbReference type="Gramene" id="mRNA:HanXRQr2_Chr09g0398451">
    <property type="protein sequence ID" value="mRNA:HanXRQr2_Chr09g0398451"/>
    <property type="gene ID" value="HanXRQr2_Chr09g0398451"/>
</dbReference>
<evidence type="ECO:0000313" key="10">
    <source>
        <dbReference type="EMBL" id="OTG20300.1"/>
    </source>
</evidence>
<comment type="subcellular location">
    <subcellularLocation>
        <location evidence="1">Nucleus</location>
    </subcellularLocation>
</comment>
<evidence type="ECO:0000256" key="5">
    <source>
        <dbReference type="ARBA" id="ARBA00023242"/>
    </source>
</evidence>
<evidence type="ECO:0000256" key="7">
    <source>
        <dbReference type="SAM" id="MobiDB-lite"/>
    </source>
</evidence>
<evidence type="ECO:0000313" key="9">
    <source>
        <dbReference type="EMBL" id="KAF5791760.1"/>
    </source>
</evidence>
<feature type="coiled-coil region" evidence="6">
    <location>
        <begin position="374"/>
        <end position="408"/>
    </location>
</feature>
<keyword evidence="11" id="KW-1185">Reference proteome</keyword>
<evidence type="ECO:0000256" key="3">
    <source>
        <dbReference type="ARBA" id="ARBA00023125"/>
    </source>
</evidence>
<keyword evidence="5" id="KW-0539">Nucleus</keyword>
<reference evidence="9 11" key="1">
    <citation type="journal article" date="2017" name="Nature">
        <title>The sunflower genome provides insights into oil metabolism, flowering and Asterid evolution.</title>
        <authorList>
            <person name="Badouin H."/>
            <person name="Gouzy J."/>
            <person name="Grassa C.J."/>
            <person name="Murat F."/>
            <person name="Staton S.E."/>
            <person name="Cottret L."/>
            <person name="Lelandais-Briere C."/>
            <person name="Owens G.L."/>
            <person name="Carrere S."/>
            <person name="Mayjonade B."/>
            <person name="Legrand L."/>
            <person name="Gill N."/>
            <person name="Kane N.C."/>
            <person name="Bowers J.E."/>
            <person name="Hubner S."/>
            <person name="Bellec A."/>
            <person name="Berard A."/>
            <person name="Berges H."/>
            <person name="Blanchet N."/>
            <person name="Boniface M.C."/>
            <person name="Brunel D."/>
            <person name="Catrice O."/>
            <person name="Chaidir N."/>
            <person name="Claudel C."/>
            <person name="Donnadieu C."/>
            <person name="Faraut T."/>
            <person name="Fievet G."/>
            <person name="Helmstetter N."/>
            <person name="King M."/>
            <person name="Knapp S.J."/>
            <person name="Lai Z."/>
            <person name="Le Paslier M.C."/>
            <person name="Lippi Y."/>
            <person name="Lorenzon L."/>
            <person name="Mandel J.R."/>
            <person name="Marage G."/>
            <person name="Marchand G."/>
            <person name="Marquand E."/>
            <person name="Bret-Mestries E."/>
            <person name="Morien E."/>
            <person name="Nambeesan S."/>
            <person name="Nguyen T."/>
            <person name="Pegot-Espagnet P."/>
            <person name="Pouilly N."/>
            <person name="Raftis F."/>
            <person name="Sallet E."/>
            <person name="Schiex T."/>
            <person name="Thomas J."/>
            <person name="Vandecasteele C."/>
            <person name="Vares D."/>
            <person name="Vear F."/>
            <person name="Vautrin S."/>
            <person name="Crespi M."/>
            <person name="Mangin B."/>
            <person name="Burke J.M."/>
            <person name="Salse J."/>
            <person name="Munos S."/>
            <person name="Vincourt P."/>
            <person name="Rieseberg L.H."/>
            <person name="Langlade N.B."/>
        </authorList>
    </citation>
    <scope>NUCLEOTIDE SEQUENCE [LARGE SCALE GENOMIC DNA]</scope>
    <source>
        <strain evidence="11">cv. SF193</strain>
        <tissue evidence="9">Leaves</tissue>
    </source>
</reference>
<keyword evidence="4" id="KW-0804">Transcription</keyword>
<keyword evidence="2" id="KW-0805">Transcription regulation</keyword>
<organism evidence="10 11">
    <name type="scientific">Helianthus annuus</name>
    <name type="common">Common sunflower</name>
    <dbReference type="NCBI Taxonomy" id="4232"/>
    <lineage>
        <taxon>Eukaryota</taxon>
        <taxon>Viridiplantae</taxon>
        <taxon>Streptophyta</taxon>
        <taxon>Embryophyta</taxon>
        <taxon>Tracheophyta</taxon>
        <taxon>Spermatophyta</taxon>
        <taxon>Magnoliopsida</taxon>
        <taxon>eudicotyledons</taxon>
        <taxon>Gunneridae</taxon>
        <taxon>Pentapetalae</taxon>
        <taxon>asterids</taxon>
        <taxon>campanulids</taxon>
        <taxon>Asterales</taxon>
        <taxon>Asteraceae</taxon>
        <taxon>Asteroideae</taxon>
        <taxon>Heliantheae alliance</taxon>
        <taxon>Heliantheae</taxon>
        <taxon>Helianthus</taxon>
    </lineage>
</organism>
<dbReference type="SMART" id="SM01019">
    <property type="entry name" value="B3"/>
    <property type="match status" value="1"/>
</dbReference>
<dbReference type="EMBL" id="MNCJ02000324">
    <property type="protein sequence ID" value="KAF5791760.1"/>
    <property type="molecule type" value="Genomic_DNA"/>
</dbReference>
<reference evidence="10" key="2">
    <citation type="submission" date="2017-02" db="EMBL/GenBank/DDBJ databases">
        <title>Sunflower complete genome.</title>
        <authorList>
            <person name="Langlade N."/>
            <person name="Munos S."/>
        </authorList>
    </citation>
    <scope>NUCLEOTIDE SEQUENCE [LARGE SCALE GENOMIC DNA]</scope>
    <source>
        <tissue evidence="10">Leaves</tissue>
    </source>
</reference>
<evidence type="ECO:0000313" key="11">
    <source>
        <dbReference type="Proteomes" id="UP000215914"/>
    </source>
</evidence>
<reference evidence="9" key="3">
    <citation type="submission" date="2020-06" db="EMBL/GenBank/DDBJ databases">
        <title>Helianthus annuus Genome sequencing and assembly Release 2.</title>
        <authorList>
            <person name="Gouzy J."/>
            <person name="Langlade N."/>
            <person name="Munos S."/>
        </authorList>
    </citation>
    <scope>NUCLEOTIDE SEQUENCE</scope>
    <source>
        <tissue evidence="9">Leaves</tissue>
    </source>
</reference>
<dbReference type="Gene3D" id="2.40.330.10">
    <property type="entry name" value="DNA-binding pseudobarrel domain"/>
    <property type="match status" value="1"/>
</dbReference>
<dbReference type="PANTHER" id="PTHR31391:SF88">
    <property type="entry name" value="DNA-BINDING PSEUDOBARREL DOMAIN-CONTAINING PROTEIN-RELATED"/>
    <property type="match status" value="1"/>
</dbReference>
<dbReference type="GO" id="GO:0005634">
    <property type="term" value="C:nucleus"/>
    <property type="evidence" value="ECO:0007669"/>
    <property type="project" value="UniProtKB-SubCell"/>
</dbReference>
<dbReference type="InParanoid" id="A0A251UAC8"/>
<keyword evidence="3 10" id="KW-0238">DNA-binding</keyword>
<feature type="domain" description="TF-B3" evidence="8">
    <location>
        <begin position="77"/>
        <end position="168"/>
    </location>
</feature>
<dbReference type="PROSITE" id="PS50863">
    <property type="entry name" value="B3"/>
    <property type="match status" value="1"/>
</dbReference>